<proteinExistence type="predicted"/>
<keyword evidence="2" id="KW-1185">Reference proteome</keyword>
<gene>
    <name evidence="1" type="ORF">NUW58_g2875</name>
</gene>
<name>A0ACC1PG67_9PEZI</name>
<evidence type="ECO:0000313" key="2">
    <source>
        <dbReference type="Proteomes" id="UP001143856"/>
    </source>
</evidence>
<organism evidence="1 2">
    <name type="scientific">Xylaria curta</name>
    <dbReference type="NCBI Taxonomy" id="42375"/>
    <lineage>
        <taxon>Eukaryota</taxon>
        <taxon>Fungi</taxon>
        <taxon>Dikarya</taxon>
        <taxon>Ascomycota</taxon>
        <taxon>Pezizomycotina</taxon>
        <taxon>Sordariomycetes</taxon>
        <taxon>Xylariomycetidae</taxon>
        <taxon>Xylariales</taxon>
        <taxon>Xylariaceae</taxon>
        <taxon>Xylaria</taxon>
    </lineage>
</organism>
<comment type="caution">
    <text evidence="1">The sequence shown here is derived from an EMBL/GenBank/DDBJ whole genome shotgun (WGS) entry which is preliminary data.</text>
</comment>
<evidence type="ECO:0000313" key="1">
    <source>
        <dbReference type="EMBL" id="KAJ2990577.1"/>
    </source>
</evidence>
<protein>
    <submittedName>
        <fullName evidence="1">Uncharacterized protein</fullName>
    </submittedName>
</protein>
<accession>A0ACC1PG67</accession>
<dbReference type="Proteomes" id="UP001143856">
    <property type="component" value="Unassembled WGS sequence"/>
</dbReference>
<reference evidence="1" key="1">
    <citation type="submission" date="2022-10" db="EMBL/GenBank/DDBJ databases">
        <title>Genome Sequence of Xylaria curta.</title>
        <authorList>
            <person name="Buettner E."/>
        </authorList>
    </citation>
    <scope>NUCLEOTIDE SEQUENCE</scope>
    <source>
        <strain evidence="1">Babe10</strain>
    </source>
</reference>
<dbReference type="EMBL" id="JAPDGR010000403">
    <property type="protein sequence ID" value="KAJ2990577.1"/>
    <property type="molecule type" value="Genomic_DNA"/>
</dbReference>
<sequence>MPVVAVAGGTGGIGRAIVEGILATGKYEVKTLSRRRNPELEALIGVTILATDYHNVGALTQVLEDHNVHTVISALTFSSPEGVPPELQLVLAADASKTTKRYIANNWGVPLTEEYESLMGSMAFKVECLKALKEAKDLTYTSFYNGVFLDYWGMPTVTSFMKPTIMVLDIANAAAAIPGSGNTPIAFTHTSDIAKYVAAVLDLDTWEPGYNISADKVTWNEFLALAERLKEQV</sequence>